<keyword evidence="2" id="KW-1185">Reference proteome</keyword>
<evidence type="ECO:0000313" key="2">
    <source>
        <dbReference type="Proteomes" id="UP000588017"/>
    </source>
</evidence>
<dbReference type="PANTHER" id="PTHR42110:SF1">
    <property type="entry name" value="L-ASPARAGINASE, PUTATIVE (AFU_ORTHOLOGUE AFUA_3G11890)-RELATED"/>
    <property type="match status" value="1"/>
</dbReference>
<proteinExistence type="predicted"/>
<dbReference type="Pfam" id="PF06089">
    <property type="entry name" value="Asparaginase_II"/>
    <property type="match status" value="1"/>
</dbReference>
<protein>
    <submittedName>
        <fullName evidence="1">L-asparaginase II</fullName>
    </submittedName>
</protein>
<name>A0A841KA87_9HYPH</name>
<dbReference type="InterPro" id="IPR010349">
    <property type="entry name" value="Asparaginase_II"/>
</dbReference>
<comment type="caution">
    <text evidence="1">The sequence shown here is derived from an EMBL/GenBank/DDBJ whole genome shotgun (WGS) entry which is preliminary data.</text>
</comment>
<dbReference type="AlphaFoldDB" id="A0A841KA87"/>
<dbReference type="EMBL" id="JACHEH010000007">
    <property type="protein sequence ID" value="MBB6169361.1"/>
    <property type="molecule type" value="Genomic_DNA"/>
</dbReference>
<evidence type="ECO:0000313" key="1">
    <source>
        <dbReference type="EMBL" id="MBB6169361.1"/>
    </source>
</evidence>
<dbReference type="PANTHER" id="PTHR42110">
    <property type="entry name" value="L-ASPARAGINASE, PUTATIVE (AFU_ORTHOLOGUE AFUA_3G11890)-RELATED"/>
    <property type="match status" value="1"/>
</dbReference>
<gene>
    <name evidence="1" type="ORF">HNQ73_003003</name>
</gene>
<sequence length="336" mass="35008">MAEAVLVEVTRGEVVESVHRGALAVLDADGAEVLVLGDIDRPVFPRSAVKIIQALPLIESGAADRFGLTEDELALACASHSGEPRHAETAARMLSRAGREPGCLECGAHWPMGQEAARALARSGGEPTALHNNCSGKHAGFVCAACAMEVDPAGYIEPGHPVQREVKAAMEALTGFAHTDELRGTDGCSIPTYAVPLRALARAFARIGTGTGLTRDRAAAFARLRAAVATHPFMVAGTGRFDTILMEALGQRAFVKVGAEGVYCATFPELGLGIALKCDDGAARAAEVAMAALVERFLPLSDVQAKTVADLARPQIRNWNGRVVGAMRPAAALAGA</sequence>
<accession>A0A841KA87</accession>
<dbReference type="Proteomes" id="UP000588017">
    <property type="component" value="Unassembled WGS sequence"/>
</dbReference>
<dbReference type="RefSeq" id="WP_183335678.1">
    <property type="nucleotide sequence ID" value="NZ_BMHX01000007.1"/>
</dbReference>
<reference evidence="1 2" key="1">
    <citation type="submission" date="2020-08" db="EMBL/GenBank/DDBJ databases">
        <title>Genomic Encyclopedia of Type Strains, Phase IV (KMG-IV): sequencing the most valuable type-strain genomes for metagenomic binning, comparative biology and taxonomic classification.</title>
        <authorList>
            <person name="Goeker M."/>
        </authorList>
    </citation>
    <scope>NUCLEOTIDE SEQUENCE [LARGE SCALE GENOMIC DNA]</scope>
    <source>
        <strain evidence="1 2">DSM 101465</strain>
    </source>
</reference>
<organism evidence="1 2">
    <name type="scientific">Chelatococcus composti</name>
    <dbReference type="NCBI Taxonomy" id="1743235"/>
    <lineage>
        <taxon>Bacteria</taxon>
        <taxon>Pseudomonadati</taxon>
        <taxon>Pseudomonadota</taxon>
        <taxon>Alphaproteobacteria</taxon>
        <taxon>Hyphomicrobiales</taxon>
        <taxon>Chelatococcaceae</taxon>
        <taxon>Chelatococcus</taxon>
    </lineage>
</organism>